<sequence>MPNYKAPVEDLGFVLSELIDIEQIAGMPGYEDASADLIEAVLSAAGKFASEVLAPLNRAGDQQAPVLSAGVVTTLEGWKDAYQQFTEAGWTSLIFDPAFGGQGLPRVVGGAVQEMWDASNMSFGLCPLLTQSASEAIWQCGSDEQKRVYLSKLVSGEWAGTMNLTEPQAGSDLSAVRTRAEPPAAGDYLINGQKIFITYGEHDLTANII</sequence>
<dbReference type="InterPro" id="IPR013786">
    <property type="entry name" value="AcylCoA_DH/ox_N"/>
</dbReference>
<evidence type="ECO:0000259" key="1">
    <source>
        <dbReference type="Pfam" id="PF02770"/>
    </source>
</evidence>
<dbReference type="InterPro" id="IPR006091">
    <property type="entry name" value="Acyl-CoA_Oxase/DH_mid-dom"/>
</dbReference>
<dbReference type="InterPro" id="IPR009100">
    <property type="entry name" value="AcylCoA_DH/oxidase_NM_dom_sf"/>
</dbReference>
<evidence type="ECO:0008006" key="4">
    <source>
        <dbReference type="Google" id="ProtNLM"/>
    </source>
</evidence>
<accession>A0A382C7W9</accession>
<evidence type="ECO:0000313" key="3">
    <source>
        <dbReference type="EMBL" id="SVB21902.1"/>
    </source>
</evidence>
<reference evidence="3" key="1">
    <citation type="submission" date="2018-05" db="EMBL/GenBank/DDBJ databases">
        <authorList>
            <person name="Lanie J.A."/>
            <person name="Ng W.-L."/>
            <person name="Kazmierczak K.M."/>
            <person name="Andrzejewski T.M."/>
            <person name="Davidsen T.M."/>
            <person name="Wayne K.J."/>
            <person name="Tettelin H."/>
            <person name="Glass J.I."/>
            <person name="Rusch D."/>
            <person name="Podicherti R."/>
            <person name="Tsui H.-C.T."/>
            <person name="Winkler M.E."/>
        </authorList>
    </citation>
    <scope>NUCLEOTIDE SEQUENCE</scope>
</reference>
<dbReference type="Gene3D" id="1.10.540.10">
    <property type="entry name" value="Acyl-CoA dehydrogenase/oxidase, N-terminal domain"/>
    <property type="match status" value="1"/>
</dbReference>
<feature type="domain" description="Acyl-CoA dehydrogenase/oxidase N-terminal" evidence="2">
    <location>
        <begin position="40"/>
        <end position="157"/>
    </location>
</feature>
<dbReference type="InterPro" id="IPR037069">
    <property type="entry name" value="AcylCoA_DH/ox_N_sf"/>
</dbReference>
<dbReference type="GO" id="GO:0050660">
    <property type="term" value="F:flavin adenine dinucleotide binding"/>
    <property type="evidence" value="ECO:0007669"/>
    <property type="project" value="InterPro"/>
</dbReference>
<name>A0A382C7W9_9ZZZZ</name>
<dbReference type="EMBL" id="UINC01033124">
    <property type="protein sequence ID" value="SVB21902.1"/>
    <property type="molecule type" value="Genomic_DNA"/>
</dbReference>
<protein>
    <recommendedName>
        <fullName evidence="4">Acyl-CoA dehydrogenase</fullName>
    </recommendedName>
</protein>
<feature type="non-terminal residue" evidence="3">
    <location>
        <position position="209"/>
    </location>
</feature>
<organism evidence="3">
    <name type="scientific">marine metagenome</name>
    <dbReference type="NCBI Taxonomy" id="408172"/>
    <lineage>
        <taxon>unclassified sequences</taxon>
        <taxon>metagenomes</taxon>
        <taxon>ecological metagenomes</taxon>
    </lineage>
</organism>
<gene>
    <name evidence="3" type="ORF">METZ01_LOCUS174756</name>
</gene>
<dbReference type="Pfam" id="PF02771">
    <property type="entry name" value="Acyl-CoA_dh_N"/>
    <property type="match status" value="1"/>
</dbReference>
<dbReference type="AlphaFoldDB" id="A0A382C7W9"/>
<dbReference type="Gene3D" id="2.40.110.10">
    <property type="entry name" value="Butyryl-CoA Dehydrogenase, subunit A, domain 2"/>
    <property type="match status" value="1"/>
</dbReference>
<dbReference type="InterPro" id="IPR052166">
    <property type="entry name" value="Diverse_Acyl-CoA_DH"/>
</dbReference>
<dbReference type="PANTHER" id="PTHR42803:SF1">
    <property type="entry name" value="BROAD-SPECIFICITY LINEAR ACYL-COA DEHYDROGENASE FADE5"/>
    <property type="match status" value="1"/>
</dbReference>
<evidence type="ECO:0000259" key="2">
    <source>
        <dbReference type="Pfam" id="PF02771"/>
    </source>
</evidence>
<dbReference type="SUPFAM" id="SSF56645">
    <property type="entry name" value="Acyl-CoA dehydrogenase NM domain-like"/>
    <property type="match status" value="1"/>
</dbReference>
<dbReference type="GO" id="GO:0016627">
    <property type="term" value="F:oxidoreductase activity, acting on the CH-CH group of donors"/>
    <property type="evidence" value="ECO:0007669"/>
    <property type="project" value="InterPro"/>
</dbReference>
<dbReference type="Pfam" id="PF02770">
    <property type="entry name" value="Acyl-CoA_dh_M"/>
    <property type="match status" value="1"/>
</dbReference>
<dbReference type="PANTHER" id="PTHR42803">
    <property type="entry name" value="ACYL-COA DEHYDROGENASE"/>
    <property type="match status" value="1"/>
</dbReference>
<dbReference type="InterPro" id="IPR046373">
    <property type="entry name" value="Acyl-CoA_Oxase/DH_mid-dom_sf"/>
</dbReference>
<proteinExistence type="predicted"/>
<feature type="domain" description="Acyl-CoA oxidase/dehydrogenase middle" evidence="1">
    <location>
        <begin position="162"/>
        <end position="202"/>
    </location>
</feature>